<evidence type="ECO:0000313" key="3">
    <source>
        <dbReference type="EMBL" id="RKP32106.1"/>
    </source>
</evidence>
<evidence type="ECO:0000256" key="1">
    <source>
        <dbReference type="ARBA" id="ARBA00010098"/>
    </source>
</evidence>
<dbReference type="AlphaFoldDB" id="A0A4P9ZG95"/>
<dbReference type="PANTHER" id="PTHR12790">
    <property type="entry name" value="TRANSCRIPTION INITIATION FACTOR IA RRN3"/>
    <property type="match status" value="1"/>
</dbReference>
<dbReference type="GO" id="GO:0003743">
    <property type="term" value="F:translation initiation factor activity"/>
    <property type="evidence" value="ECO:0007669"/>
    <property type="project" value="UniProtKB-KW"/>
</dbReference>
<accession>A0A4P9ZG95</accession>
<feature type="region of interest" description="Disordered" evidence="2">
    <location>
        <begin position="586"/>
        <end position="629"/>
    </location>
</feature>
<keyword evidence="3" id="KW-0396">Initiation factor</keyword>
<comment type="similarity">
    <text evidence="1">Belongs to the RRN3 family.</text>
</comment>
<evidence type="ECO:0000313" key="4">
    <source>
        <dbReference type="Proteomes" id="UP000268321"/>
    </source>
</evidence>
<feature type="compositionally biased region" description="Acidic residues" evidence="2">
    <location>
        <begin position="589"/>
        <end position="629"/>
    </location>
</feature>
<dbReference type="InterPro" id="IPR007991">
    <property type="entry name" value="RNA_pol_I_trans_ini_fac_RRN3"/>
</dbReference>
<proteinExistence type="inferred from homology"/>
<dbReference type="GO" id="GO:0006361">
    <property type="term" value="P:transcription initiation at RNA polymerase I promoter"/>
    <property type="evidence" value="ECO:0007669"/>
    <property type="project" value="InterPro"/>
</dbReference>
<keyword evidence="3" id="KW-0648">Protein biosynthesis</keyword>
<dbReference type="EMBL" id="ML004434">
    <property type="protein sequence ID" value="RKP32106.1"/>
    <property type="molecule type" value="Genomic_DNA"/>
</dbReference>
<dbReference type="GO" id="GO:0001181">
    <property type="term" value="F:RNA polymerase I general transcription initiation factor activity"/>
    <property type="evidence" value="ECO:0007669"/>
    <property type="project" value="InterPro"/>
</dbReference>
<dbReference type="GO" id="GO:0005634">
    <property type="term" value="C:nucleus"/>
    <property type="evidence" value="ECO:0007669"/>
    <property type="project" value="TreeGrafter"/>
</dbReference>
<dbReference type="GO" id="GO:0001042">
    <property type="term" value="F:RNA polymerase I core binding"/>
    <property type="evidence" value="ECO:0007669"/>
    <property type="project" value="TreeGrafter"/>
</dbReference>
<reference evidence="4" key="1">
    <citation type="journal article" date="2018" name="Nat. Microbiol.">
        <title>Leveraging single-cell genomics to expand the fungal tree of life.</title>
        <authorList>
            <person name="Ahrendt S.R."/>
            <person name="Quandt C.A."/>
            <person name="Ciobanu D."/>
            <person name="Clum A."/>
            <person name="Salamov A."/>
            <person name="Andreopoulos B."/>
            <person name="Cheng J.F."/>
            <person name="Woyke T."/>
            <person name="Pelin A."/>
            <person name="Henrissat B."/>
            <person name="Reynolds N.K."/>
            <person name="Benny G.L."/>
            <person name="Smith M.E."/>
            <person name="James T.Y."/>
            <person name="Grigoriev I.V."/>
        </authorList>
    </citation>
    <scope>NUCLEOTIDE SEQUENCE [LARGE SCALE GENOMIC DNA]</scope>
    <source>
        <strain evidence="4">Baker2002</strain>
    </source>
</reference>
<dbReference type="InterPro" id="IPR016024">
    <property type="entry name" value="ARM-type_fold"/>
</dbReference>
<dbReference type="SUPFAM" id="SSF48371">
    <property type="entry name" value="ARM repeat"/>
    <property type="match status" value="1"/>
</dbReference>
<gene>
    <name evidence="3" type="ORF">METBISCDRAFT_12864</name>
</gene>
<sequence>MSVHGPLSRKRTLLTETVSDEKRRRAEPDSDAFSEKMYALFVKSAMDAMEKNDSLQINSLTVKINLPLAHKDSISLPNFEIVLRSLSVNVARLDNAPASALISAILRYDWLSPELATREGHAEFLQTYANFVSVLVSSLPKHLHDVLKKLVRGFSHVHGDSYPHHRVLKSFVGYFPTSVSSLPLLLVKNFPHHMSSSARELTNYVRNTLEMVVYCPDLRFAVWQMAVQCCIRLDVELQNDLDDLDDDCIEGLIDGSGDEIEDNNGIDSEIDAASNDDSGITEVYAVSSTRNIKRQVHKLDSVLELLFSTTKTAFSTAELDSGDGVDLFNTLTSLFKTHILATHFTKLIQFLLFRVSQDQPELADSFLVILIDIAFNPAEITEKRLKALQYLSSYIARAKNLTRHQVVFIVSYLIGWVTKYIDEREHEVNDASSQTPSAAGGMERFKMFYATFQALLYIFCFRHQQLSRPAEEIGAGKSEWECDLDRFFQRAIIVKFNPLKYCDETVVFIFAKLATKLNLCYCYSIIEHNKRERVSQSNSSLPSSVGNFRHKQEFLDLEAYFPFDPMVLPMCKKLVRECYIEWSEVNPAENDDDDESGCLSDDSGDDEDMDAESAVEDSDEGLSSDDDDE</sequence>
<dbReference type="PANTHER" id="PTHR12790:SF0">
    <property type="entry name" value="RNA POLYMERASE I-SPECIFIC TRANSCRIPTION INITIATION FACTOR RRN3-RELATED"/>
    <property type="match status" value="1"/>
</dbReference>
<evidence type="ECO:0000256" key="2">
    <source>
        <dbReference type="SAM" id="MobiDB-lite"/>
    </source>
</evidence>
<dbReference type="Pfam" id="PF05327">
    <property type="entry name" value="RRN3"/>
    <property type="match status" value="1"/>
</dbReference>
<keyword evidence="4" id="KW-1185">Reference proteome</keyword>
<dbReference type="Proteomes" id="UP000268321">
    <property type="component" value="Unassembled WGS sequence"/>
</dbReference>
<organism evidence="3 4">
    <name type="scientific">Metschnikowia bicuspidata</name>
    <dbReference type="NCBI Taxonomy" id="27322"/>
    <lineage>
        <taxon>Eukaryota</taxon>
        <taxon>Fungi</taxon>
        <taxon>Dikarya</taxon>
        <taxon>Ascomycota</taxon>
        <taxon>Saccharomycotina</taxon>
        <taxon>Pichiomycetes</taxon>
        <taxon>Metschnikowiaceae</taxon>
        <taxon>Metschnikowia</taxon>
    </lineage>
</organism>
<protein>
    <submittedName>
        <fullName evidence="3">RNA polymerase I-specific transcription initiation factor RRN3</fullName>
    </submittedName>
</protein>
<name>A0A4P9ZG95_9ASCO</name>
<dbReference type="OrthoDB" id="26970at2759"/>